<dbReference type="Pfam" id="PF03462">
    <property type="entry name" value="PCRF"/>
    <property type="match status" value="1"/>
</dbReference>
<dbReference type="InterPro" id="IPR004374">
    <property type="entry name" value="PrfB"/>
</dbReference>
<protein>
    <recommendedName>
        <fullName evidence="4 5">Peptide chain release factor 2</fullName>
        <shortName evidence="4">RF-2</shortName>
    </recommendedName>
</protein>
<name>A0A660S9J5_UNCT6</name>
<reference evidence="7 8" key="1">
    <citation type="submission" date="2018-06" db="EMBL/GenBank/DDBJ databases">
        <title>Extensive metabolic versatility and redundancy in microbially diverse, dynamic hydrothermal sediments.</title>
        <authorList>
            <person name="Dombrowski N."/>
            <person name="Teske A."/>
            <person name="Baker B.J."/>
        </authorList>
    </citation>
    <scope>NUCLEOTIDE SEQUENCE [LARGE SCALE GENOMIC DNA]</scope>
    <source>
        <strain evidence="7">B35_G9</strain>
    </source>
</reference>
<comment type="subcellular location">
    <subcellularLocation>
        <location evidence="4">Cytoplasm</location>
    </subcellularLocation>
</comment>
<dbReference type="InterPro" id="IPR045853">
    <property type="entry name" value="Pep_chain_release_fac_I_sf"/>
</dbReference>
<dbReference type="InterPro" id="IPR000352">
    <property type="entry name" value="Pep_chain_release_fac_I"/>
</dbReference>
<keyword evidence="3 4" id="KW-0648">Protein biosynthesis</keyword>
<dbReference type="Gene3D" id="3.30.160.20">
    <property type="match status" value="1"/>
</dbReference>
<evidence type="ECO:0000256" key="2">
    <source>
        <dbReference type="ARBA" id="ARBA00022481"/>
    </source>
</evidence>
<dbReference type="EMBL" id="QNBC01000053">
    <property type="protein sequence ID" value="RKX66185.1"/>
    <property type="molecule type" value="Genomic_DNA"/>
</dbReference>
<dbReference type="InterPro" id="IPR005139">
    <property type="entry name" value="PCRF"/>
</dbReference>
<dbReference type="PANTHER" id="PTHR43116:SF3">
    <property type="entry name" value="CLASS I PEPTIDE CHAIN RELEASE FACTOR"/>
    <property type="match status" value="1"/>
</dbReference>
<dbReference type="GO" id="GO:0005737">
    <property type="term" value="C:cytoplasm"/>
    <property type="evidence" value="ECO:0007669"/>
    <property type="project" value="UniProtKB-SubCell"/>
</dbReference>
<dbReference type="Gene3D" id="3.30.70.1660">
    <property type="match status" value="1"/>
</dbReference>
<keyword evidence="2 4" id="KW-0488">Methylation</keyword>
<accession>A0A660S9J5</accession>
<proteinExistence type="inferred from homology"/>
<dbReference type="AlphaFoldDB" id="A0A660S9J5"/>
<comment type="PTM">
    <text evidence="4">Methylated by PrmC. Methylation increases the termination efficiency of RF2.</text>
</comment>
<dbReference type="HAMAP" id="MF_00094">
    <property type="entry name" value="Rel_fac_2"/>
    <property type="match status" value="1"/>
</dbReference>
<evidence type="ECO:0000256" key="3">
    <source>
        <dbReference type="ARBA" id="ARBA00022917"/>
    </source>
</evidence>
<dbReference type="Gene3D" id="1.20.58.410">
    <property type="entry name" value="Release factor"/>
    <property type="match status" value="1"/>
</dbReference>
<comment type="function">
    <text evidence="4">Peptide chain release factor 2 directs the termination of translation in response to the peptide chain termination codons UGA and UAA.</text>
</comment>
<feature type="modified residue" description="N5-methylglutamine" evidence="4">
    <location>
        <position position="224"/>
    </location>
</feature>
<dbReference type="PROSITE" id="PS00745">
    <property type="entry name" value="RF_PROK_I"/>
    <property type="match status" value="1"/>
</dbReference>
<comment type="caution">
    <text evidence="7">The sequence shown here is derived from an EMBL/GenBank/DDBJ whole genome shotgun (WGS) entry which is preliminary data.</text>
</comment>
<evidence type="ECO:0000256" key="1">
    <source>
        <dbReference type="ARBA" id="ARBA00010835"/>
    </source>
</evidence>
<evidence type="ECO:0000313" key="8">
    <source>
        <dbReference type="Proteomes" id="UP000282321"/>
    </source>
</evidence>
<dbReference type="GO" id="GO:0016149">
    <property type="term" value="F:translation release factor activity, codon specific"/>
    <property type="evidence" value="ECO:0007669"/>
    <property type="project" value="UniProtKB-UniRule"/>
</dbReference>
<sequence length="344" mass="40116">MFDLASKEERLKELNKLINSRNFWQDQESANKTIREYKKLKGITETFNAIDSRYKELKEFFEILNEEEKKDLIKDVETLSKDVEKLEIENILNGPYDANDAILTIHPGAGGTESCDWASMLFRMYTRWIDRSNFKYKILDFQAGDEAGIKDATIEVNGEYAYGYLKSETGIHRLVRISPFDSNHRRHTSFASVYVYPVIEDVEMEIRDDDIKMEMFRSSGPGGQNVNKVSTAVRLIHIPTGITAQSQTERSQFKNRQNAMKILKAKLYEHYRRLDEEKNKDAFQSKSDISWGHQIRSYVFQPYTLVKDHRTNMEIGNIEKVMDGDIDEFIKSYLLRGLNKNQEA</sequence>
<comment type="similarity">
    <text evidence="1 4">Belongs to the prokaryotic/mitochondrial release factor family.</text>
</comment>
<dbReference type="PANTHER" id="PTHR43116">
    <property type="entry name" value="PEPTIDE CHAIN RELEASE FACTOR 2"/>
    <property type="match status" value="1"/>
</dbReference>
<dbReference type="Proteomes" id="UP000282321">
    <property type="component" value="Unassembled WGS sequence"/>
</dbReference>
<gene>
    <name evidence="4 7" type="primary">prfB</name>
    <name evidence="7" type="ORF">DRP44_04665</name>
</gene>
<evidence type="ECO:0000256" key="4">
    <source>
        <dbReference type="HAMAP-Rule" id="MF_00094"/>
    </source>
</evidence>
<evidence type="ECO:0000259" key="6">
    <source>
        <dbReference type="PROSITE" id="PS00745"/>
    </source>
</evidence>
<evidence type="ECO:0000256" key="5">
    <source>
        <dbReference type="NCBIfam" id="TIGR00020"/>
    </source>
</evidence>
<feature type="domain" description="Prokaryotic-type class I peptide chain release factors" evidence="6">
    <location>
        <begin position="217"/>
        <end position="233"/>
    </location>
</feature>
<keyword evidence="4" id="KW-0963">Cytoplasm</keyword>
<dbReference type="NCBIfam" id="TIGR00020">
    <property type="entry name" value="prfB"/>
    <property type="match status" value="1"/>
</dbReference>
<organism evidence="7 8">
    <name type="scientific">candidate division TA06 bacterium</name>
    <dbReference type="NCBI Taxonomy" id="2250710"/>
    <lineage>
        <taxon>Bacteria</taxon>
        <taxon>Bacteria division TA06</taxon>
    </lineage>
</organism>
<dbReference type="SMART" id="SM00937">
    <property type="entry name" value="PCRF"/>
    <property type="match status" value="1"/>
</dbReference>
<evidence type="ECO:0000313" key="7">
    <source>
        <dbReference type="EMBL" id="RKX66185.1"/>
    </source>
</evidence>
<dbReference type="SUPFAM" id="SSF75620">
    <property type="entry name" value="Release factor"/>
    <property type="match status" value="1"/>
</dbReference>
<dbReference type="Pfam" id="PF00472">
    <property type="entry name" value="RF-1"/>
    <property type="match status" value="1"/>
</dbReference>